<accession>A0AAD2D1X1</accession>
<evidence type="ECO:0000313" key="2">
    <source>
        <dbReference type="EMBL" id="CAI2376793.1"/>
    </source>
</evidence>
<evidence type="ECO:0000256" key="1">
    <source>
        <dbReference type="SAM" id="MobiDB-lite"/>
    </source>
</evidence>
<feature type="region of interest" description="Disordered" evidence="1">
    <location>
        <begin position="1"/>
        <end position="55"/>
    </location>
</feature>
<sequence length="232" mass="27141">MYYTSSDDSEDDSSNASNDSKIAKLLEKRESKMSLYSKASNTSGGEKENKNTISHKKKLIKKNLVAKQRNYGIMNLKNITLKKPLESKFPKAKKENKKLTNNNFKKIRKNASMPQLRKEESKIPSLPTIKTRRYHNEDFHESFKDCQQPLTQRKKTINSYWVRLKPQKVPTLLQTTRRFRQMESFPAMKCGVKKEVEVVNLDGEADSSYFPFPFKKKADVNHAKFEKYKIYE</sequence>
<feature type="compositionally biased region" description="Basic and acidic residues" evidence="1">
    <location>
        <begin position="21"/>
        <end position="32"/>
    </location>
</feature>
<dbReference type="Proteomes" id="UP001295684">
    <property type="component" value="Unassembled WGS sequence"/>
</dbReference>
<gene>
    <name evidence="2" type="ORF">ECRASSUSDP1_LOCUS18170</name>
</gene>
<dbReference type="AlphaFoldDB" id="A0AAD2D1X1"/>
<protein>
    <submittedName>
        <fullName evidence="2">Uncharacterized protein</fullName>
    </submittedName>
</protein>
<name>A0AAD2D1X1_EUPCR</name>
<comment type="caution">
    <text evidence="2">The sequence shown here is derived from an EMBL/GenBank/DDBJ whole genome shotgun (WGS) entry which is preliminary data.</text>
</comment>
<reference evidence="2" key="1">
    <citation type="submission" date="2023-07" db="EMBL/GenBank/DDBJ databases">
        <authorList>
            <consortium name="AG Swart"/>
            <person name="Singh M."/>
            <person name="Singh A."/>
            <person name="Seah K."/>
            <person name="Emmerich C."/>
        </authorList>
    </citation>
    <scope>NUCLEOTIDE SEQUENCE</scope>
    <source>
        <strain evidence="2">DP1</strain>
    </source>
</reference>
<evidence type="ECO:0000313" key="3">
    <source>
        <dbReference type="Proteomes" id="UP001295684"/>
    </source>
</evidence>
<dbReference type="EMBL" id="CAMPGE010018374">
    <property type="protein sequence ID" value="CAI2376793.1"/>
    <property type="molecule type" value="Genomic_DNA"/>
</dbReference>
<keyword evidence="3" id="KW-1185">Reference proteome</keyword>
<organism evidence="2 3">
    <name type="scientific">Euplotes crassus</name>
    <dbReference type="NCBI Taxonomy" id="5936"/>
    <lineage>
        <taxon>Eukaryota</taxon>
        <taxon>Sar</taxon>
        <taxon>Alveolata</taxon>
        <taxon>Ciliophora</taxon>
        <taxon>Intramacronucleata</taxon>
        <taxon>Spirotrichea</taxon>
        <taxon>Hypotrichia</taxon>
        <taxon>Euplotida</taxon>
        <taxon>Euplotidae</taxon>
        <taxon>Moneuplotes</taxon>
    </lineage>
</organism>
<proteinExistence type="predicted"/>